<evidence type="ECO:0000313" key="4">
    <source>
        <dbReference type="Proteomes" id="UP000053660"/>
    </source>
</evidence>
<evidence type="ECO:0000259" key="2">
    <source>
        <dbReference type="PROSITE" id="PS51841"/>
    </source>
</evidence>
<gene>
    <name evidence="3" type="ORF">OESDEN_06735</name>
</gene>
<dbReference type="GO" id="GO:0007097">
    <property type="term" value="P:nuclear migration"/>
    <property type="evidence" value="ECO:0007669"/>
    <property type="project" value="TreeGrafter"/>
</dbReference>
<dbReference type="GO" id="GO:0031507">
    <property type="term" value="P:heterochromatin formation"/>
    <property type="evidence" value="ECO:0007669"/>
    <property type="project" value="TreeGrafter"/>
</dbReference>
<dbReference type="GO" id="GO:0006998">
    <property type="term" value="P:nuclear envelope organization"/>
    <property type="evidence" value="ECO:0007669"/>
    <property type="project" value="TreeGrafter"/>
</dbReference>
<protein>
    <submittedName>
        <fullName evidence="3">Intermediate filament tail domain protein</fullName>
    </submittedName>
</protein>
<dbReference type="InterPro" id="IPR001322">
    <property type="entry name" value="Lamin_tail_dom"/>
</dbReference>
<name>A0A0B1T7X6_OESDE</name>
<keyword evidence="1" id="KW-0175">Coiled coil</keyword>
<dbReference type="GO" id="GO:0005652">
    <property type="term" value="C:nuclear lamina"/>
    <property type="evidence" value="ECO:0007669"/>
    <property type="project" value="TreeGrafter"/>
</dbReference>
<dbReference type="SUPFAM" id="SSF74853">
    <property type="entry name" value="Lamin A/C globular tail domain"/>
    <property type="match status" value="1"/>
</dbReference>
<dbReference type="OrthoDB" id="102442at2759"/>
<evidence type="ECO:0000313" key="3">
    <source>
        <dbReference type="EMBL" id="KHJ93359.1"/>
    </source>
</evidence>
<feature type="domain" description="LTD" evidence="2">
    <location>
        <begin position="1"/>
        <end position="122"/>
    </location>
</feature>
<sequence>MFELEQKIPEEAANGRMRFQKVAQDGSSVIIENTSMDIDQHIGEWTLRSTSSSLKQASYTFPRGFVLKPQSTVQVFARGKGAHDPPRSVVCEAETTFATGDDLDIYLYDNNGQERARLTQRGYFRNYTTF</sequence>
<keyword evidence="4" id="KW-1185">Reference proteome</keyword>
<accession>A0A0B1T7X6</accession>
<dbReference type="GO" id="GO:0090435">
    <property type="term" value="P:protein localization to nuclear envelope"/>
    <property type="evidence" value="ECO:0007669"/>
    <property type="project" value="TreeGrafter"/>
</dbReference>
<dbReference type="Pfam" id="PF00932">
    <property type="entry name" value="LTD"/>
    <property type="match status" value="1"/>
</dbReference>
<proteinExistence type="predicted"/>
<dbReference type="GO" id="GO:0005200">
    <property type="term" value="F:structural constituent of cytoskeleton"/>
    <property type="evidence" value="ECO:0007669"/>
    <property type="project" value="TreeGrafter"/>
</dbReference>
<reference evidence="3 4" key="1">
    <citation type="submission" date="2014-03" db="EMBL/GenBank/DDBJ databases">
        <title>Draft genome of the hookworm Oesophagostomum dentatum.</title>
        <authorList>
            <person name="Mitreva M."/>
        </authorList>
    </citation>
    <scope>NUCLEOTIDE SEQUENCE [LARGE SCALE GENOMIC DNA]</scope>
    <source>
        <strain evidence="3 4">OD-Hann</strain>
    </source>
</reference>
<dbReference type="EMBL" id="KN550811">
    <property type="protein sequence ID" value="KHJ93359.1"/>
    <property type="molecule type" value="Genomic_DNA"/>
</dbReference>
<dbReference type="Proteomes" id="UP000053660">
    <property type="component" value="Unassembled WGS sequence"/>
</dbReference>
<dbReference type="InterPro" id="IPR036415">
    <property type="entry name" value="Lamin_tail_dom_sf"/>
</dbReference>
<organism evidence="3 4">
    <name type="scientific">Oesophagostomum dentatum</name>
    <name type="common">Nodular worm</name>
    <dbReference type="NCBI Taxonomy" id="61180"/>
    <lineage>
        <taxon>Eukaryota</taxon>
        <taxon>Metazoa</taxon>
        <taxon>Ecdysozoa</taxon>
        <taxon>Nematoda</taxon>
        <taxon>Chromadorea</taxon>
        <taxon>Rhabditida</taxon>
        <taxon>Rhabditina</taxon>
        <taxon>Rhabditomorpha</taxon>
        <taxon>Strongyloidea</taxon>
        <taxon>Strongylidae</taxon>
        <taxon>Oesophagostomum</taxon>
    </lineage>
</organism>
<dbReference type="Gene3D" id="2.60.40.1260">
    <property type="entry name" value="Lamin Tail domain"/>
    <property type="match status" value="1"/>
</dbReference>
<dbReference type="PANTHER" id="PTHR45721">
    <property type="entry name" value="LAMIN DM0-RELATED"/>
    <property type="match status" value="1"/>
</dbReference>
<dbReference type="PROSITE" id="PS51841">
    <property type="entry name" value="LTD"/>
    <property type="match status" value="1"/>
</dbReference>
<dbReference type="AlphaFoldDB" id="A0A0B1T7X6"/>
<dbReference type="GO" id="GO:0051664">
    <property type="term" value="P:nuclear pore localization"/>
    <property type="evidence" value="ECO:0007669"/>
    <property type="project" value="TreeGrafter"/>
</dbReference>
<evidence type="ECO:0000256" key="1">
    <source>
        <dbReference type="ARBA" id="ARBA00023054"/>
    </source>
</evidence>
<dbReference type="PANTHER" id="PTHR45721:SF12">
    <property type="entry name" value="INTERMEDIATE FILAMENT PROTEIN IFA-1"/>
    <property type="match status" value="1"/>
</dbReference>